<gene>
    <name evidence="1" type="ORF">AKK44_07560</name>
</gene>
<accession>A0A0P6SQD0</accession>
<dbReference type="Proteomes" id="UP000049578">
    <property type="component" value="Unassembled WGS sequence"/>
</dbReference>
<dbReference type="RefSeq" id="WP_054279179.1">
    <property type="nucleotide sequence ID" value="NZ_LHQM01000040.1"/>
</dbReference>
<evidence type="ECO:0000313" key="1">
    <source>
        <dbReference type="EMBL" id="KPJ21868.1"/>
    </source>
</evidence>
<organism evidence="1 2">
    <name type="scientific">Streptococcus phocae</name>
    <dbReference type="NCBI Taxonomy" id="119224"/>
    <lineage>
        <taxon>Bacteria</taxon>
        <taxon>Bacillati</taxon>
        <taxon>Bacillota</taxon>
        <taxon>Bacilli</taxon>
        <taxon>Lactobacillales</taxon>
        <taxon>Streptococcaceae</taxon>
        <taxon>Streptococcus</taxon>
    </lineage>
</organism>
<protein>
    <submittedName>
        <fullName evidence="1">Uncharacterized protein</fullName>
    </submittedName>
</protein>
<evidence type="ECO:0000313" key="2">
    <source>
        <dbReference type="Proteomes" id="UP000049578"/>
    </source>
</evidence>
<reference evidence="1 2" key="1">
    <citation type="submission" date="2015-08" db="EMBL/GenBank/DDBJ databases">
        <title>Genome sequence of Streptococcus phocae subsp. phocae ATCC 51973T isolated from liver specimen obtained from seal.</title>
        <authorList>
            <person name="Avendano-Herrera R."/>
        </authorList>
    </citation>
    <scope>NUCLEOTIDE SEQUENCE [LARGE SCALE GENOMIC DNA]</scope>
    <source>
        <strain evidence="1 2">ATCC 51973</strain>
    </source>
</reference>
<sequence>MTNDLDILRQTVLNGLAKFDLYIKREQFFIASTSCTVTFFESLEEPQVSSNQETIFPIRHLTTKDVVILSDADLLGLSLDFTRESLVKATGEVVCLLNGIGYIDYVQGGSLKDHEEIFFSQNLLGVLRGYKP</sequence>
<name>A0A0P6SQD0_9STRE</name>
<keyword evidence="2" id="KW-1185">Reference proteome</keyword>
<comment type="caution">
    <text evidence="1">The sequence shown here is derived from an EMBL/GenBank/DDBJ whole genome shotgun (WGS) entry which is preliminary data.</text>
</comment>
<dbReference type="EMBL" id="LHQM01000040">
    <property type="protein sequence ID" value="KPJ21868.1"/>
    <property type="molecule type" value="Genomic_DNA"/>
</dbReference>
<dbReference type="PATRIC" id="fig|119224.3.peg.1259"/>
<proteinExistence type="predicted"/>
<dbReference type="AlphaFoldDB" id="A0A0P6SQD0"/>